<sequence>MIQAISIHKTGNKLLDEPIRLSKESITLNDELQDALLQYFLSSFKSEEYYRLYHTIDISLNAVYACISAIFENPQSLHEQSVNIAKHLYDKSTHPKIKGGEFYVAYLKDCHLNGKTMDAVGLFKSENKDTYIEVEPVTGGFDIESRQGININKLDKGCLIFNTEKENGFILSVVDNTNKGTEAQYWKDDFLGVLILNNDFMQTNQFLGITKHFVTKQIDEEFEMSKADKIDLLNRSVDYFKKHDQFDKEEFEQEVFFHPNVIESFQKFDQHYRQENAVDLADNFDISAQAVKQQARAFKSVLKLDKNFHIYIHGNRELIEQGIDENGRKYYKIYYEHEA</sequence>
<dbReference type="EMBL" id="FOXQ01000006">
    <property type="protein sequence ID" value="SFQ17670.1"/>
    <property type="molecule type" value="Genomic_DNA"/>
</dbReference>
<dbReference type="RefSeq" id="WP_090658794.1">
    <property type="nucleotide sequence ID" value="NZ_FOXQ01000006.1"/>
</dbReference>
<dbReference type="Proteomes" id="UP000199031">
    <property type="component" value="Unassembled WGS sequence"/>
</dbReference>
<dbReference type="GO" id="GO:0009295">
    <property type="term" value="C:nucleoid"/>
    <property type="evidence" value="ECO:0007669"/>
    <property type="project" value="InterPro"/>
</dbReference>
<dbReference type="InterPro" id="IPR007358">
    <property type="entry name" value="Nucleoid_associated_NdpA"/>
</dbReference>
<evidence type="ECO:0008006" key="3">
    <source>
        <dbReference type="Google" id="ProtNLM"/>
    </source>
</evidence>
<proteinExistence type="predicted"/>
<evidence type="ECO:0000313" key="1">
    <source>
        <dbReference type="EMBL" id="SFQ17670.1"/>
    </source>
</evidence>
<dbReference type="OrthoDB" id="9153118at2"/>
<protein>
    <recommendedName>
        <fullName evidence="3">Nucleoid-associated protein</fullName>
    </recommendedName>
</protein>
<dbReference type="Pfam" id="PF04245">
    <property type="entry name" value="NA37"/>
    <property type="match status" value="1"/>
</dbReference>
<evidence type="ECO:0000313" key="2">
    <source>
        <dbReference type="Proteomes" id="UP000199031"/>
    </source>
</evidence>
<name>A0A1I5WD74_9BACT</name>
<dbReference type="AlphaFoldDB" id="A0A1I5WD74"/>
<organism evidence="1 2">
    <name type="scientific">Parafilimonas terrae</name>
    <dbReference type="NCBI Taxonomy" id="1465490"/>
    <lineage>
        <taxon>Bacteria</taxon>
        <taxon>Pseudomonadati</taxon>
        <taxon>Bacteroidota</taxon>
        <taxon>Chitinophagia</taxon>
        <taxon>Chitinophagales</taxon>
        <taxon>Chitinophagaceae</taxon>
        <taxon>Parafilimonas</taxon>
    </lineage>
</organism>
<gene>
    <name evidence="1" type="ORF">SAMN05444277_106109</name>
</gene>
<accession>A0A1I5WD74</accession>
<reference evidence="1 2" key="1">
    <citation type="submission" date="2016-10" db="EMBL/GenBank/DDBJ databases">
        <authorList>
            <person name="de Groot N.N."/>
        </authorList>
    </citation>
    <scope>NUCLEOTIDE SEQUENCE [LARGE SCALE GENOMIC DNA]</scope>
    <source>
        <strain evidence="1 2">DSM 28286</strain>
    </source>
</reference>
<dbReference type="STRING" id="1465490.SAMN05444277_106109"/>
<keyword evidence="2" id="KW-1185">Reference proteome</keyword>